<name>A0A068S5U8_9FUNG</name>
<evidence type="ECO:0000256" key="1">
    <source>
        <dbReference type="PROSITE-ProRule" id="PRU00325"/>
    </source>
</evidence>
<keyword evidence="1" id="KW-0862">Zinc</keyword>
<accession>A0A068S5U8</accession>
<dbReference type="PROSITE" id="PS50966">
    <property type="entry name" value="ZF_SWIM"/>
    <property type="match status" value="1"/>
</dbReference>
<evidence type="ECO:0000313" key="4">
    <source>
        <dbReference type="Proteomes" id="UP000027586"/>
    </source>
</evidence>
<dbReference type="GO" id="GO:0008270">
    <property type="term" value="F:zinc ion binding"/>
    <property type="evidence" value="ECO:0007669"/>
    <property type="project" value="UniProtKB-KW"/>
</dbReference>
<evidence type="ECO:0000313" key="3">
    <source>
        <dbReference type="EMBL" id="CDH57753.1"/>
    </source>
</evidence>
<comment type="caution">
    <text evidence="3">The sequence shown here is derived from an EMBL/GenBank/DDBJ whole genome shotgun (WGS) entry which is preliminary data.</text>
</comment>
<reference evidence="3" key="1">
    <citation type="submission" date="2013-08" db="EMBL/GenBank/DDBJ databases">
        <title>Gene expansion shapes genome architecture in the human pathogen Lichtheimia corymbifera: an evolutionary genomics analysis in the ancient terrestrial Mucorales (Mucoromycotina).</title>
        <authorList>
            <person name="Schwartze V.U."/>
            <person name="Winter S."/>
            <person name="Shelest E."/>
            <person name="Marcet-Houben M."/>
            <person name="Horn F."/>
            <person name="Wehner S."/>
            <person name="Hoffmann K."/>
            <person name="Riege K."/>
            <person name="Sammeth M."/>
            <person name="Nowrousian M."/>
            <person name="Valiante V."/>
            <person name="Linde J."/>
            <person name="Jacobsen I.D."/>
            <person name="Marz M."/>
            <person name="Brakhage A.A."/>
            <person name="Gabaldon T."/>
            <person name="Bocker S."/>
            <person name="Voigt K."/>
        </authorList>
    </citation>
    <scope>NUCLEOTIDE SEQUENCE [LARGE SCALE GENOMIC DNA]</scope>
    <source>
        <strain evidence="3">FSU 9682</strain>
    </source>
</reference>
<dbReference type="GO" id="GO:0097196">
    <property type="term" value="C:Shu complex"/>
    <property type="evidence" value="ECO:0007669"/>
    <property type="project" value="TreeGrafter"/>
</dbReference>
<evidence type="ECO:0000259" key="2">
    <source>
        <dbReference type="PROSITE" id="PS50966"/>
    </source>
</evidence>
<dbReference type="EMBL" id="CBTN010000049">
    <property type="protein sequence ID" value="CDH57753.1"/>
    <property type="molecule type" value="Genomic_DNA"/>
</dbReference>
<dbReference type="PANTHER" id="PTHR28498">
    <property type="entry name" value="ZINC FINGER SWIM DOMAIN-CONTAINING PROTEIN 7"/>
    <property type="match status" value="1"/>
</dbReference>
<dbReference type="GO" id="GO:0000724">
    <property type="term" value="P:double-strand break repair via homologous recombination"/>
    <property type="evidence" value="ECO:0007669"/>
    <property type="project" value="TreeGrafter"/>
</dbReference>
<keyword evidence="4" id="KW-1185">Reference proteome</keyword>
<gene>
    <name evidence="3" type="ORF">LCOR_08658.1</name>
</gene>
<dbReference type="AlphaFoldDB" id="A0A068S5U8"/>
<dbReference type="PANTHER" id="PTHR28498:SF1">
    <property type="entry name" value="ZINC FINGER SWIM DOMAIN-CONTAINING PROTEIN 7"/>
    <property type="match status" value="1"/>
</dbReference>
<organism evidence="3 4">
    <name type="scientific">Lichtheimia corymbifera JMRC:FSU:9682</name>
    <dbReference type="NCBI Taxonomy" id="1263082"/>
    <lineage>
        <taxon>Eukaryota</taxon>
        <taxon>Fungi</taxon>
        <taxon>Fungi incertae sedis</taxon>
        <taxon>Mucoromycota</taxon>
        <taxon>Mucoromycotina</taxon>
        <taxon>Mucoromycetes</taxon>
        <taxon>Mucorales</taxon>
        <taxon>Lichtheimiaceae</taxon>
        <taxon>Lichtheimia</taxon>
    </lineage>
</organism>
<keyword evidence="1" id="KW-0479">Metal-binding</keyword>
<keyword evidence="1" id="KW-0863">Zinc-finger</keyword>
<dbReference type="OrthoDB" id="337581at2759"/>
<protein>
    <recommendedName>
        <fullName evidence="2">SWIM-type domain-containing protein</fullName>
    </recommendedName>
</protein>
<proteinExistence type="predicted"/>
<dbReference type="InterPro" id="IPR007527">
    <property type="entry name" value="Znf_SWIM"/>
</dbReference>
<feature type="domain" description="SWIM-type" evidence="2">
    <location>
        <begin position="82"/>
        <end position="120"/>
    </location>
</feature>
<sequence length="144" mass="16747">MAEETHYALQLVDTLFEELAASKELTIEHAHRLHEVFETKLQESFYLIDNNAVERAICQAGRVIYRVSDACFQKDDRPNTWYTCFLDPRYCSCAEFRNATLCDRSTVMCRHILAVALVDALDLLSGQEPIDDEEFAEIMYRWTL</sequence>
<dbReference type="Proteomes" id="UP000027586">
    <property type="component" value="Unassembled WGS sequence"/>
</dbReference>
<dbReference type="VEuPathDB" id="FungiDB:LCOR_08658.1"/>